<protein>
    <submittedName>
        <fullName evidence="1">Uncharacterized protein</fullName>
    </submittedName>
</protein>
<dbReference type="EMBL" id="MT144986">
    <property type="protein sequence ID" value="QJI02245.1"/>
    <property type="molecule type" value="Genomic_DNA"/>
</dbReference>
<accession>A0A6M3XWA7</accession>
<organism evidence="1">
    <name type="scientific">viral metagenome</name>
    <dbReference type="NCBI Taxonomy" id="1070528"/>
    <lineage>
        <taxon>unclassified sequences</taxon>
        <taxon>metagenomes</taxon>
        <taxon>organismal metagenomes</taxon>
    </lineage>
</organism>
<proteinExistence type="predicted"/>
<sequence>MMSANPCYDCKKKRYGCFCKKFSAWLEDDTPLKPILEKKPAVPYRMRQQIAQLPGKVKK</sequence>
<evidence type="ECO:0000313" key="1">
    <source>
        <dbReference type="EMBL" id="QJI02245.1"/>
    </source>
</evidence>
<name>A0A6M3XWA7_9ZZZZ</name>
<dbReference type="AlphaFoldDB" id="A0A6M3XWA7"/>
<gene>
    <name evidence="1" type="ORF">TM448B03016_0002</name>
</gene>
<reference evidence="1" key="1">
    <citation type="submission" date="2020-03" db="EMBL/GenBank/DDBJ databases">
        <title>The deep terrestrial virosphere.</title>
        <authorList>
            <person name="Holmfeldt K."/>
            <person name="Nilsson E."/>
            <person name="Simone D."/>
            <person name="Lopez-Fernandez M."/>
            <person name="Wu X."/>
            <person name="de Brujin I."/>
            <person name="Lundin D."/>
            <person name="Andersson A."/>
            <person name="Bertilsson S."/>
            <person name="Dopson M."/>
        </authorList>
    </citation>
    <scope>NUCLEOTIDE SEQUENCE</scope>
    <source>
        <strain evidence="1">TM448B03016</strain>
    </source>
</reference>